<keyword evidence="8" id="KW-1133">Transmembrane helix</keyword>
<dbReference type="AlphaFoldDB" id="A0A1H4BZC9"/>
<protein>
    <submittedName>
        <fullName evidence="10">TonB-linked outer membrane protein, SusC/RagA family</fullName>
    </submittedName>
</protein>
<dbReference type="InterPro" id="IPR037066">
    <property type="entry name" value="Plug_dom_sf"/>
</dbReference>
<dbReference type="Pfam" id="PF07715">
    <property type="entry name" value="Plug"/>
    <property type="match status" value="1"/>
</dbReference>
<keyword evidence="3 7" id="KW-1134">Transmembrane beta strand</keyword>
<feature type="domain" description="TonB-dependent receptor plug" evidence="9">
    <location>
        <begin position="155"/>
        <end position="264"/>
    </location>
</feature>
<dbReference type="NCBIfam" id="TIGR04056">
    <property type="entry name" value="OMP_RagA_SusC"/>
    <property type="match status" value="1"/>
</dbReference>
<gene>
    <name evidence="10" type="ORF">SAMN05216462_1679</name>
</gene>
<dbReference type="Proteomes" id="UP000182257">
    <property type="component" value="Unassembled WGS sequence"/>
</dbReference>
<dbReference type="GO" id="GO:0009279">
    <property type="term" value="C:cell outer membrane"/>
    <property type="evidence" value="ECO:0007669"/>
    <property type="project" value="UniProtKB-SubCell"/>
</dbReference>
<evidence type="ECO:0000256" key="6">
    <source>
        <dbReference type="ARBA" id="ARBA00023237"/>
    </source>
</evidence>
<evidence type="ECO:0000256" key="7">
    <source>
        <dbReference type="PROSITE-ProRule" id="PRU01360"/>
    </source>
</evidence>
<name>A0A1H4BZC9_XYLRU</name>
<dbReference type="SUPFAM" id="SSF49464">
    <property type="entry name" value="Carboxypeptidase regulatory domain-like"/>
    <property type="match status" value="1"/>
</dbReference>
<organism evidence="10 11">
    <name type="scientific">Xylanibacter ruminicola</name>
    <name type="common">Prevotella ruminicola</name>
    <dbReference type="NCBI Taxonomy" id="839"/>
    <lineage>
        <taxon>Bacteria</taxon>
        <taxon>Pseudomonadati</taxon>
        <taxon>Bacteroidota</taxon>
        <taxon>Bacteroidia</taxon>
        <taxon>Bacteroidales</taxon>
        <taxon>Prevotellaceae</taxon>
        <taxon>Xylanibacter</taxon>
    </lineage>
</organism>
<evidence type="ECO:0000256" key="5">
    <source>
        <dbReference type="ARBA" id="ARBA00023136"/>
    </source>
</evidence>
<dbReference type="SUPFAM" id="SSF56935">
    <property type="entry name" value="Porins"/>
    <property type="match status" value="1"/>
</dbReference>
<dbReference type="Gene3D" id="2.40.170.20">
    <property type="entry name" value="TonB-dependent receptor, beta-barrel domain"/>
    <property type="match status" value="1"/>
</dbReference>
<comment type="similarity">
    <text evidence="7">Belongs to the TonB-dependent receptor family.</text>
</comment>
<dbReference type="InterPro" id="IPR012910">
    <property type="entry name" value="Plug_dom"/>
</dbReference>
<dbReference type="InterPro" id="IPR008969">
    <property type="entry name" value="CarboxyPept-like_regulatory"/>
</dbReference>
<accession>A0A1H4BZC9</accession>
<dbReference type="Pfam" id="PF13715">
    <property type="entry name" value="CarbopepD_reg_2"/>
    <property type="match status" value="1"/>
</dbReference>
<evidence type="ECO:0000313" key="10">
    <source>
        <dbReference type="EMBL" id="SEA53192.1"/>
    </source>
</evidence>
<evidence type="ECO:0000256" key="3">
    <source>
        <dbReference type="ARBA" id="ARBA00022452"/>
    </source>
</evidence>
<dbReference type="InterPro" id="IPR039426">
    <property type="entry name" value="TonB-dep_rcpt-like"/>
</dbReference>
<evidence type="ECO:0000256" key="8">
    <source>
        <dbReference type="SAM" id="Phobius"/>
    </source>
</evidence>
<evidence type="ECO:0000259" key="9">
    <source>
        <dbReference type="Pfam" id="PF07715"/>
    </source>
</evidence>
<keyword evidence="2 7" id="KW-0813">Transport</keyword>
<dbReference type="InterPro" id="IPR023997">
    <property type="entry name" value="TonB-dep_OMP_SusC/RagA_CS"/>
</dbReference>
<feature type="transmembrane region" description="Helical" evidence="8">
    <location>
        <begin position="36"/>
        <end position="57"/>
    </location>
</feature>
<evidence type="ECO:0000256" key="1">
    <source>
        <dbReference type="ARBA" id="ARBA00004571"/>
    </source>
</evidence>
<evidence type="ECO:0000256" key="2">
    <source>
        <dbReference type="ARBA" id="ARBA00022448"/>
    </source>
</evidence>
<dbReference type="NCBIfam" id="TIGR04057">
    <property type="entry name" value="SusC_RagA_signa"/>
    <property type="match status" value="1"/>
</dbReference>
<evidence type="ECO:0000256" key="4">
    <source>
        <dbReference type="ARBA" id="ARBA00022692"/>
    </source>
</evidence>
<evidence type="ECO:0000313" key="11">
    <source>
        <dbReference type="Proteomes" id="UP000182257"/>
    </source>
</evidence>
<dbReference type="PROSITE" id="PS52016">
    <property type="entry name" value="TONB_DEPENDENT_REC_3"/>
    <property type="match status" value="1"/>
</dbReference>
<dbReference type="Gene3D" id="2.170.130.10">
    <property type="entry name" value="TonB-dependent receptor, plug domain"/>
    <property type="match status" value="1"/>
</dbReference>
<dbReference type="InterPro" id="IPR036942">
    <property type="entry name" value="Beta-barrel_TonB_sf"/>
</dbReference>
<keyword evidence="4 7" id="KW-0812">Transmembrane</keyword>
<sequence>MQRESLLIQIPGEEALEHINNIYNELKMKRIKNLNFMAVVSKLVLTVCLIYCSNAIYAQSPETIDVSGRVKDTSGAPLIGVTIQCEGKSTGTISDLDGFYKINKVRKGSILRFSYVGMADKTVVVGSDKTIDVMMEDDSQVLDQVVVIGYGSVKKSDLTGSVATVKMDKLQEIPANSVESLLQGRAAGLQVVNSSQDPGASSTVRIRGGSSLNGSNAPLVVVDGFPLGDAGDLKQINPADIVNIEVLKDASASAIYGSRGANGVIMVTTKRAKTGTTNITVRQQLTMSEFSGKLDVWRDPVLMATLNNESRINGNLEPMYVGKINSAGIYYPSINELMTTWTTRTDWSDLVFRDHPISNNTTATISSSNDRTMFNLSANYFTDQGMYIKDSYKKGGYNLSVDHNVFDNFKIRFSNILSAGWRNTNNGLAFWRNPIYPVYNEDGSYYLLNASDYSHPIAISDNQVNKSQTIDVISSLAFEWQPLPELKITEQLNYKFGKSTSDAYYPKTYTEAGTMNNGQAVMSNWEGTNLVSETFANFQKDFGRHALGVMAGFSWEYYHSRSSSLTARDFVNEALRYENMGAGSPEKNVVSNGLSTNTLLSGMFRANYTYADRYLLTLTARADGSSKFGDNNKWAFFPSGAISWKAQEEEFIKNLHLFDELKFRLSYGVSGNQGISPYQTLSRYGTDMYYNDGTWVTTIGPGYVSGWTGPGYIYRVWSGIPNPSLKWETTSQTDFGIDMAFFNRRLRVSLDVYDKQTRDLLRQRNLPLSSSYDKMWVNDGKIQNRGFEVTVEGNIISTHDMSLSGTLIYSMNRNKVKSLGNTLESGLITDELTGMLFEYSGNSLEQYRDYTNILAIGQPVYAFYGYKVDGIVQTLNEGIDAGLAGEYAQPGEFKYVDLNGDGQISEADKCVIGDPNPDFTASLALNFTYKHLDASIFLNGVFGQDVLNTQKFGTSSNSPLRWTPDNPTNDYPRLREGRQTKISDWWLEDGSFVRIQNASVGYTFNMPQRSFLEKARLYLNVQNLYTFTGFKGYDPEVGLNGVYSGGFPRLRKWTVGLDLTF</sequence>
<comment type="subcellular location">
    <subcellularLocation>
        <location evidence="1 7">Cell outer membrane</location>
        <topology evidence="1 7">Multi-pass membrane protein</topology>
    </subcellularLocation>
</comment>
<dbReference type="FunFam" id="2.170.130.10:FF:000008">
    <property type="entry name" value="SusC/RagA family TonB-linked outer membrane protein"/>
    <property type="match status" value="1"/>
</dbReference>
<reference evidence="10 11" key="1">
    <citation type="submission" date="2016-10" db="EMBL/GenBank/DDBJ databases">
        <authorList>
            <person name="de Groot N.N."/>
        </authorList>
    </citation>
    <scope>NUCLEOTIDE SEQUENCE [LARGE SCALE GENOMIC DNA]</scope>
    <source>
        <strain evidence="10 11">D31d</strain>
    </source>
</reference>
<dbReference type="InterPro" id="IPR023996">
    <property type="entry name" value="TonB-dep_OMP_SusC/RagA"/>
</dbReference>
<keyword evidence="6 7" id="KW-0998">Cell outer membrane</keyword>
<dbReference type="EMBL" id="FNRF01000003">
    <property type="protein sequence ID" value="SEA53192.1"/>
    <property type="molecule type" value="Genomic_DNA"/>
</dbReference>
<proteinExistence type="inferred from homology"/>
<keyword evidence="5 7" id="KW-0472">Membrane</keyword>
<dbReference type="Gene3D" id="2.60.40.1120">
    <property type="entry name" value="Carboxypeptidase-like, regulatory domain"/>
    <property type="match status" value="1"/>
</dbReference>